<dbReference type="RefSeq" id="WP_185387826.1">
    <property type="nucleotide sequence ID" value="NZ_JAARQN010000001.1"/>
</dbReference>
<evidence type="ECO:0000313" key="2">
    <source>
        <dbReference type="Proteomes" id="UP000569903"/>
    </source>
</evidence>
<evidence type="ECO:0000313" key="1">
    <source>
        <dbReference type="EMBL" id="MBC1456256.1"/>
    </source>
</evidence>
<name>A0A841YUF9_9LIST</name>
<comment type="caution">
    <text evidence="1">The sequence shown here is derived from an EMBL/GenBank/DDBJ whole genome shotgun (WGS) entry which is preliminary data.</text>
</comment>
<protein>
    <submittedName>
        <fullName evidence="1">Uncharacterized protein</fullName>
    </submittedName>
</protein>
<accession>A0A841YUF9</accession>
<dbReference type="EMBL" id="JAARQN010000001">
    <property type="protein sequence ID" value="MBC1456256.1"/>
    <property type="molecule type" value="Genomic_DNA"/>
</dbReference>
<organism evidence="1 2">
    <name type="scientific">Listeria newyorkensis</name>
    <dbReference type="NCBI Taxonomy" id="1497681"/>
    <lineage>
        <taxon>Bacteria</taxon>
        <taxon>Bacillati</taxon>
        <taxon>Bacillota</taxon>
        <taxon>Bacilli</taxon>
        <taxon>Bacillales</taxon>
        <taxon>Listeriaceae</taxon>
        <taxon>Listeria</taxon>
    </lineage>
</organism>
<gene>
    <name evidence="1" type="ORF">HB850_00715</name>
</gene>
<reference evidence="1 2" key="1">
    <citation type="submission" date="2020-03" db="EMBL/GenBank/DDBJ databases">
        <title>Soil Listeria distribution.</title>
        <authorList>
            <person name="Liao J."/>
            <person name="Wiedmann M."/>
        </authorList>
    </citation>
    <scope>NUCLEOTIDE SEQUENCE [LARGE SCALE GENOMIC DNA]</scope>
    <source>
        <strain evidence="1 2">FSL L7-1614</strain>
    </source>
</reference>
<dbReference type="AlphaFoldDB" id="A0A841YUF9"/>
<sequence>MTKRYLKNKTQEESMSRILYQIEKQTHLLHVFAGVYRTLFIEANKETCGRIT</sequence>
<dbReference type="Proteomes" id="UP000569903">
    <property type="component" value="Unassembled WGS sequence"/>
</dbReference>
<proteinExistence type="predicted"/>